<reference evidence="17" key="1">
    <citation type="submission" date="2022-10" db="EMBL/GenBank/DDBJ databases">
        <title>Complete genome sequence of Schlegelella aquatica LMG 23380.</title>
        <authorList>
            <person name="Musilova J."/>
            <person name="Kourilova X."/>
            <person name="Bezdicek M."/>
            <person name="Hermankova K."/>
            <person name="Obruca S."/>
            <person name="Sedlar K."/>
        </authorList>
    </citation>
    <scope>NUCLEOTIDE SEQUENCE</scope>
    <source>
        <strain evidence="17">LMG 23380</strain>
    </source>
</reference>
<sequence length="385" mass="42758">MLHCEVTHRGPRAAARGRRGTLAVGALVAAMNMNAWADTPAQPIGLPACAAIENDADRLACYDRLAGRQPPAPAAAQPQPDTVSRPAPLPQPASTAVSPAASPAGEGLRPPAGTSLWSRFWELDPQDKRGTFNFRTYRPNFLLPVHYTSSINRAPTSPTRPAPTERLRYKPLEAKLQLSLRTKIAQSVLLPHADLWFGYTQQSLWQVWNPSESAPFRNTDYEPEVIYVVPVPEGLARLPGGWRWSMAQAGVAHQSNGQSEPLSRSWNRVYLAAGLERGELTVLARIHKRLRDGDDDNPDLTTHLGRGDVALAWVPGRATASLRWRTNFKDLKRGSWQLDWTYPVDEAKPDGLRWYVQLFNGYGETLIDYNRRQTSIGAGLTLFEF</sequence>
<dbReference type="RefSeq" id="WP_264892339.1">
    <property type="nucleotide sequence ID" value="NZ_CP110257.1"/>
</dbReference>
<dbReference type="InterPro" id="IPR036541">
    <property type="entry name" value="PLipase_A1_sf"/>
</dbReference>
<feature type="signal peptide" evidence="15">
    <location>
        <begin position="1"/>
        <end position="37"/>
    </location>
</feature>
<keyword evidence="12 15" id="KW-0443">Lipid metabolism</keyword>
<comment type="subunit">
    <text evidence="4 15">Homodimer; dimerization is reversible, and the dimeric form is the active one.</text>
</comment>
<dbReference type="EC" id="3.1.1.32" evidence="15"/>
<comment type="cofactor">
    <cofactor evidence="15">
        <name>Ca(2+)</name>
        <dbReference type="ChEBI" id="CHEBI:29108"/>
    </cofactor>
    <text evidence="15">Binds 1 Ca(2+) ion per monomer. In the dimeric form the Ca(2+) is bound by different amino acids with binding of each Ca(2+) shared with ligands coming from each monomer. The Ca(2+) ion may have a role in catalysis.</text>
</comment>
<dbReference type="Pfam" id="PF02253">
    <property type="entry name" value="PLA1"/>
    <property type="match status" value="1"/>
</dbReference>
<evidence type="ECO:0000313" key="17">
    <source>
        <dbReference type="EMBL" id="UZD54719.1"/>
    </source>
</evidence>
<keyword evidence="9 15" id="KW-0378">Hydrolase</keyword>
<dbReference type="InterPro" id="IPR003187">
    <property type="entry name" value="PLipase_A1"/>
</dbReference>
<dbReference type="Proteomes" id="UP001163266">
    <property type="component" value="Chromosome"/>
</dbReference>
<accession>A0ABY6MRU8</accession>
<dbReference type="Gene3D" id="2.40.230.10">
    <property type="entry name" value="Phospholipase A1"/>
    <property type="match status" value="1"/>
</dbReference>
<dbReference type="EC" id="3.1.1.4" evidence="15"/>
<evidence type="ECO:0000256" key="9">
    <source>
        <dbReference type="ARBA" id="ARBA00022801"/>
    </source>
</evidence>
<feature type="region of interest" description="Disordered" evidence="16">
    <location>
        <begin position="69"/>
        <end position="109"/>
    </location>
</feature>
<evidence type="ECO:0000256" key="1">
    <source>
        <dbReference type="ARBA" id="ARBA00000111"/>
    </source>
</evidence>
<protein>
    <recommendedName>
        <fullName evidence="15">Phospholipase A1</fullName>
        <ecNumber evidence="15">3.1.1.32</ecNumber>
        <ecNumber evidence="15">3.1.1.4</ecNumber>
    </recommendedName>
    <alternativeName>
        <fullName evidence="15">Phosphatidylcholine 1-acylhydrolase</fullName>
    </alternativeName>
</protein>
<name>A0ABY6MRU8_9BURK</name>
<keyword evidence="13" id="KW-0472">Membrane</keyword>
<evidence type="ECO:0000256" key="10">
    <source>
        <dbReference type="ARBA" id="ARBA00022837"/>
    </source>
</evidence>
<feature type="compositionally biased region" description="Low complexity" evidence="16">
    <location>
        <begin position="92"/>
        <end position="104"/>
    </location>
</feature>
<keyword evidence="18" id="KW-1185">Reference proteome</keyword>
<keyword evidence="14 15" id="KW-0998">Cell outer membrane</keyword>
<evidence type="ECO:0000256" key="4">
    <source>
        <dbReference type="ARBA" id="ARBA00011702"/>
    </source>
</evidence>
<keyword evidence="11 15" id="KW-0442">Lipid degradation</keyword>
<evidence type="ECO:0000256" key="12">
    <source>
        <dbReference type="ARBA" id="ARBA00023098"/>
    </source>
</evidence>
<dbReference type="PANTHER" id="PTHR40457">
    <property type="entry name" value="PHOSPHOLIPASE A1"/>
    <property type="match status" value="1"/>
</dbReference>
<keyword evidence="10 15" id="KW-0106">Calcium</keyword>
<keyword evidence="7 15" id="KW-0479">Metal-binding</keyword>
<evidence type="ECO:0000256" key="2">
    <source>
        <dbReference type="ARBA" id="ARBA00001604"/>
    </source>
</evidence>
<evidence type="ECO:0000256" key="8">
    <source>
        <dbReference type="ARBA" id="ARBA00022729"/>
    </source>
</evidence>
<comment type="function">
    <text evidence="15">Hydrolysis of phosphatidylcholine with phospholipase A2 (EC 3.1.1.4) and phospholipase A1 (EC 3.1.1.32) activities.</text>
</comment>
<evidence type="ECO:0000256" key="16">
    <source>
        <dbReference type="SAM" id="MobiDB-lite"/>
    </source>
</evidence>
<comment type="catalytic activity">
    <reaction evidence="1 15">
        <text>a 1,2-diacyl-sn-glycero-3-phosphocholine + H2O = a 2-acyl-sn-glycero-3-phosphocholine + a fatty acid + H(+)</text>
        <dbReference type="Rhea" id="RHEA:18689"/>
        <dbReference type="ChEBI" id="CHEBI:15377"/>
        <dbReference type="ChEBI" id="CHEBI:15378"/>
        <dbReference type="ChEBI" id="CHEBI:28868"/>
        <dbReference type="ChEBI" id="CHEBI:57643"/>
        <dbReference type="ChEBI" id="CHEBI:57875"/>
        <dbReference type="EC" id="3.1.1.32"/>
    </reaction>
</comment>
<dbReference type="SUPFAM" id="SSF56931">
    <property type="entry name" value="Outer membrane phospholipase A (OMPLA)"/>
    <property type="match status" value="1"/>
</dbReference>
<evidence type="ECO:0000256" key="14">
    <source>
        <dbReference type="ARBA" id="ARBA00023237"/>
    </source>
</evidence>
<comment type="similarity">
    <text evidence="3 15">Belongs to the phospholipase A1 family.</text>
</comment>
<dbReference type="EMBL" id="CP110257">
    <property type="protein sequence ID" value="UZD54719.1"/>
    <property type="molecule type" value="Genomic_DNA"/>
</dbReference>
<evidence type="ECO:0000256" key="6">
    <source>
        <dbReference type="ARBA" id="ARBA00022692"/>
    </source>
</evidence>
<comment type="subcellular location">
    <subcellularLocation>
        <location evidence="15">Cell outer membrane</location>
        <topology evidence="15">Multi-pass membrane protein</topology>
    </subcellularLocation>
    <text evidence="15">One of the very few enzymes located there.</text>
</comment>
<feature type="chain" id="PRO_5044967618" description="Phospholipase A1" evidence="15">
    <location>
        <begin position="38"/>
        <end position="385"/>
    </location>
</feature>
<keyword evidence="8 15" id="KW-0732">Signal</keyword>
<keyword evidence="5" id="KW-1134">Transmembrane beta strand</keyword>
<proteinExistence type="inferred from homology"/>
<evidence type="ECO:0000313" key="18">
    <source>
        <dbReference type="Proteomes" id="UP001163266"/>
    </source>
</evidence>
<keyword evidence="6" id="KW-0812">Transmembrane</keyword>
<evidence type="ECO:0000256" key="15">
    <source>
        <dbReference type="RuleBase" id="RU366027"/>
    </source>
</evidence>
<gene>
    <name evidence="17" type="ORF">OMP39_13820</name>
</gene>
<evidence type="ECO:0000256" key="7">
    <source>
        <dbReference type="ARBA" id="ARBA00022723"/>
    </source>
</evidence>
<evidence type="ECO:0000256" key="5">
    <source>
        <dbReference type="ARBA" id="ARBA00022452"/>
    </source>
</evidence>
<evidence type="ECO:0000256" key="3">
    <source>
        <dbReference type="ARBA" id="ARBA00010525"/>
    </source>
</evidence>
<dbReference type="CDD" id="cd00541">
    <property type="entry name" value="OMPLA"/>
    <property type="match status" value="1"/>
</dbReference>
<dbReference type="PRINTS" id="PR01486">
    <property type="entry name" value="PHPHLIPASEA1"/>
</dbReference>
<dbReference type="PANTHER" id="PTHR40457:SF1">
    <property type="entry name" value="PHOSPHOLIPASE A1"/>
    <property type="match status" value="1"/>
</dbReference>
<organism evidence="17 18">
    <name type="scientific">Caldimonas aquatica</name>
    <dbReference type="NCBI Taxonomy" id="376175"/>
    <lineage>
        <taxon>Bacteria</taxon>
        <taxon>Pseudomonadati</taxon>
        <taxon>Pseudomonadota</taxon>
        <taxon>Betaproteobacteria</taxon>
        <taxon>Burkholderiales</taxon>
        <taxon>Sphaerotilaceae</taxon>
        <taxon>Caldimonas</taxon>
    </lineage>
</organism>
<evidence type="ECO:0000256" key="11">
    <source>
        <dbReference type="ARBA" id="ARBA00022963"/>
    </source>
</evidence>
<comment type="catalytic activity">
    <reaction evidence="2 15">
        <text>a 1,2-diacyl-sn-glycero-3-phosphocholine + H2O = a 1-acyl-sn-glycero-3-phosphocholine + a fatty acid + H(+)</text>
        <dbReference type="Rhea" id="RHEA:15801"/>
        <dbReference type="ChEBI" id="CHEBI:15377"/>
        <dbReference type="ChEBI" id="CHEBI:15378"/>
        <dbReference type="ChEBI" id="CHEBI:28868"/>
        <dbReference type="ChEBI" id="CHEBI:57643"/>
        <dbReference type="ChEBI" id="CHEBI:58168"/>
        <dbReference type="EC" id="3.1.1.4"/>
    </reaction>
</comment>
<evidence type="ECO:0000256" key="13">
    <source>
        <dbReference type="ARBA" id="ARBA00023136"/>
    </source>
</evidence>